<protein>
    <submittedName>
        <fullName evidence="2">Uncharacterized protein</fullName>
    </submittedName>
</protein>
<reference evidence="2 3" key="1">
    <citation type="journal article" date="2015" name="Sci. Rep.">
        <title>The power of single molecule real-time sequencing technology in the de novo assembly of a eukaryotic genome.</title>
        <authorList>
            <person name="Sakai H."/>
            <person name="Naito K."/>
            <person name="Ogiso-Tanaka E."/>
            <person name="Takahashi Y."/>
            <person name="Iseki K."/>
            <person name="Muto C."/>
            <person name="Satou K."/>
            <person name="Teruya K."/>
            <person name="Shiroma A."/>
            <person name="Shimoji M."/>
            <person name="Hirano T."/>
            <person name="Itoh T."/>
            <person name="Kaga A."/>
            <person name="Tomooka N."/>
        </authorList>
    </citation>
    <scope>NUCLEOTIDE SEQUENCE [LARGE SCALE GENOMIC DNA]</scope>
    <source>
        <strain evidence="3">cv. Shumari</strain>
    </source>
</reference>
<name>A0A0S3S6B8_PHAAN</name>
<accession>A0A0S3S6B8</accession>
<feature type="signal peptide" evidence="1">
    <location>
        <begin position="1"/>
        <end position="26"/>
    </location>
</feature>
<feature type="chain" id="PRO_5006617762" evidence="1">
    <location>
        <begin position="27"/>
        <end position="70"/>
    </location>
</feature>
<dbReference type="Proteomes" id="UP000291084">
    <property type="component" value="Chromosome 5"/>
</dbReference>
<proteinExistence type="predicted"/>
<sequence length="70" mass="7967">MAKTSVLFPCMVFLFLIIFATGFVDACNYPCHGIHDRCYNLHCNHRCTKLCVSSCCLCDCRGNEKPEIKM</sequence>
<organism evidence="2 3">
    <name type="scientific">Vigna angularis var. angularis</name>
    <dbReference type="NCBI Taxonomy" id="157739"/>
    <lineage>
        <taxon>Eukaryota</taxon>
        <taxon>Viridiplantae</taxon>
        <taxon>Streptophyta</taxon>
        <taxon>Embryophyta</taxon>
        <taxon>Tracheophyta</taxon>
        <taxon>Spermatophyta</taxon>
        <taxon>Magnoliopsida</taxon>
        <taxon>eudicotyledons</taxon>
        <taxon>Gunneridae</taxon>
        <taxon>Pentapetalae</taxon>
        <taxon>rosids</taxon>
        <taxon>fabids</taxon>
        <taxon>Fabales</taxon>
        <taxon>Fabaceae</taxon>
        <taxon>Papilionoideae</taxon>
        <taxon>50 kb inversion clade</taxon>
        <taxon>NPAAA clade</taxon>
        <taxon>indigoferoid/millettioid clade</taxon>
        <taxon>Phaseoleae</taxon>
        <taxon>Vigna</taxon>
    </lineage>
</organism>
<evidence type="ECO:0000313" key="3">
    <source>
        <dbReference type="Proteomes" id="UP000291084"/>
    </source>
</evidence>
<dbReference type="AlphaFoldDB" id="A0A0S3S6B8"/>
<evidence type="ECO:0000256" key="1">
    <source>
        <dbReference type="SAM" id="SignalP"/>
    </source>
</evidence>
<keyword evidence="3" id="KW-1185">Reference proteome</keyword>
<keyword evidence="1" id="KW-0732">Signal</keyword>
<dbReference type="EMBL" id="AP015038">
    <property type="protein sequence ID" value="BAT88361.1"/>
    <property type="molecule type" value="Genomic_DNA"/>
</dbReference>
<evidence type="ECO:0000313" key="2">
    <source>
        <dbReference type="EMBL" id="BAT88361.1"/>
    </source>
</evidence>
<gene>
    <name evidence="2" type="primary">Vigan.05G183400</name>
    <name evidence="2" type="ORF">VIGAN_05183400</name>
</gene>